<gene>
    <name evidence="1" type="ORF">BRENAR_LOCUS599</name>
</gene>
<evidence type="ECO:0000313" key="1">
    <source>
        <dbReference type="EMBL" id="VEU19863.1"/>
    </source>
</evidence>
<sequence>MDALSESGRPFSFQCLNVPGVTSWAEQCLLVEHSSIVSQLSLQTRELDFLPVKSYFFYGNRDVCYPTDKHLGTAITLHKAAGNSWTDYIGHDLGLTTIKLDRDYHLHCYYSNNQFKLYGPLERY</sequence>
<accession>A0A448YG05</accession>
<organism evidence="1 2">
    <name type="scientific">Brettanomyces naardenensis</name>
    <name type="common">Yeast</name>
    <dbReference type="NCBI Taxonomy" id="13370"/>
    <lineage>
        <taxon>Eukaryota</taxon>
        <taxon>Fungi</taxon>
        <taxon>Dikarya</taxon>
        <taxon>Ascomycota</taxon>
        <taxon>Saccharomycotina</taxon>
        <taxon>Pichiomycetes</taxon>
        <taxon>Pichiales</taxon>
        <taxon>Pichiaceae</taxon>
        <taxon>Brettanomyces</taxon>
    </lineage>
</organism>
<evidence type="ECO:0000313" key="2">
    <source>
        <dbReference type="Proteomes" id="UP000290900"/>
    </source>
</evidence>
<protein>
    <submittedName>
        <fullName evidence="1">DEKNAAC100636</fullName>
    </submittedName>
</protein>
<keyword evidence="2" id="KW-1185">Reference proteome</keyword>
<name>A0A448YG05_BRENA</name>
<dbReference type="EMBL" id="CAACVR010000001">
    <property type="protein sequence ID" value="VEU19863.1"/>
    <property type="molecule type" value="Genomic_DNA"/>
</dbReference>
<dbReference type="Proteomes" id="UP000290900">
    <property type="component" value="Unassembled WGS sequence"/>
</dbReference>
<dbReference type="AlphaFoldDB" id="A0A448YG05"/>
<reference evidence="1 2" key="1">
    <citation type="submission" date="2018-12" db="EMBL/GenBank/DDBJ databases">
        <authorList>
            <person name="Tiukova I."/>
            <person name="Dainat J."/>
        </authorList>
    </citation>
    <scope>NUCLEOTIDE SEQUENCE [LARGE SCALE GENOMIC DNA]</scope>
</reference>
<dbReference type="InParanoid" id="A0A448YG05"/>
<proteinExistence type="predicted"/>